<keyword evidence="2" id="KW-1185">Reference proteome</keyword>
<organism evidence="1 2">
    <name type="scientific">Allosphingosinicella deserti</name>
    <dbReference type="NCBI Taxonomy" id="2116704"/>
    <lineage>
        <taxon>Bacteria</taxon>
        <taxon>Pseudomonadati</taxon>
        <taxon>Pseudomonadota</taxon>
        <taxon>Alphaproteobacteria</taxon>
        <taxon>Sphingomonadales</taxon>
        <taxon>Sphingomonadaceae</taxon>
        <taxon>Allosphingosinicella</taxon>
    </lineage>
</organism>
<reference evidence="1 2" key="1">
    <citation type="submission" date="2018-03" db="EMBL/GenBank/DDBJ databases">
        <title>The draft genome of Sphingosinicella sp. GL-C-18.</title>
        <authorList>
            <person name="Liu L."/>
            <person name="Li L."/>
            <person name="Liang L."/>
            <person name="Zhang X."/>
            <person name="Wang T."/>
        </authorList>
    </citation>
    <scope>NUCLEOTIDE SEQUENCE [LARGE SCALE GENOMIC DNA]</scope>
    <source>
        <strain evidence="1 2">GL-C-18</strain>
    </source>
</reference>
<dbReference type="EMBL" id="PXYI01000008">
    <property type="protein sequence ID" value="PSJ37576.1"/>
    <property type="molecule type" value="Genomic_DNA"/>
</dbReference>
<dbReference type="PROSITE" id="PS51257">
    <property type="entry name" value="PROKAR_LIPOPROTEIN"/>
    <property type="match status" value="1"/>
</dbReference>
<accession>A0A2P7QI27</accession>
<protein>
    <submittedName>
        <fullName evidence="1">Uncharacterized protein</fullName>
    </submittedName>
</protein>
<dbReference type="Proteomes" id="UP000241167">
    <property type="component" value="Unassembled WGS sequence"/>
</dbReference>
<evidence type="ECO:0000313" key="2">
    <source>
        <dbReference type="Proteomes" id="UP000241167"/>
    </source>
</evidence>
<dbReference type="AlphaFoldDB" id="A0A2P7QI27"/>
<dbReference type="OrthoDB" id="7471337at2"/>
<name>A0A2P7QI27_9SPHN</name>
<comment type="caution">
    <text evidence="1">The sequence shown here is derived from an EMBL/GenBank/DDBJ whole genome shotgun (WGS) entry which is preliminary data.</text>
</comment>
<gene>
    <name evidence="1" type="ORF">C7I55_21085</name>
</gene>
<sequence length="131" mass="14265">MKKWVPLLALSLLAAGCEDGAPEQNRIEVTAANPTSDGLKALSELPRYLGLRRAIIDTGNRCKKVDRGAYQEQYKTMALWTAHCTDTGDWAIFIAPNADLQVRQCRHMAELGLPACRQTGGPETAPAAKKS</sequence>
<evidence type="ECO:0000313" key="1">
    <source>
        <dbReference type="EMBL" id="PSJ37576.1"/>
    </source>
</evidence>
<proteinExistence type="predicted"/>
<dbReference type="RefSeq" id="WP_106515016.1">
    <property type="nucleotide sequence ID" value="NZ_PXYI01000008.1"/>
</dbReference>